<feature type="chain" id="PRO_5039927049" evidence="1">
    <location>
        <begin position="30"/>
        <end position="638"/>
    </location>
</feature>
<dbReference type="RefSeq" id="WP_253019365.1">
    <property type="nucleotide sequence ID" value="NZ_JAOSHN010000011.1"/>
</dbReference>
<keyword evidence="3" id="KW-1185">Reference proteome</keyword>
<proteinExistence type="predicted"/>
<evidence type="ECO:0000313" key="2">
    <source>
        <dbReference type="EMBL" id="MCU7380590.1"/>
    </source>
</evidence>
<dbReference type="EMBL" id="JAOSHN010000011">
    <property type="protein sequence ID" value="MCU7380590.1"/>
    <property type="molecule type" value="Genomic_DNA"/>
</dbReference>
<dbReference type="InterPro" id="IPR013783">
    <property type="entry name" value="Ig-like_fold"/>
</dbReference>
<comment type="caution">
    <text evidence="2">The sequence shown here is derived from an EMBL/GenBank/DDBJ whole genome shotgun (WGS) entry which is preliminary data.</text>
</comment>
<dbReference type="Gene3D" id="3.80.10.10">
    <property type="entry name" value="Ribonuclease Inhibitor"/>
    <property type="match status" value="2"/>
</dbReference>
<feature type="signal peptide" evidence="1">
    <location>
        <begin position="1"/>
        <end position="29"/>
    </location>
</feature>
<protein>
    <submittedName>
        <fullName evidence="2">Leucine-rich repeat protein</fullName>
    </submittedName>
</protein>
<dbReference type="PANTHER" id="PTHR45661:SF3">
    <property type="entry name" value="IG-LIKE DOMAIN-CONTAINING PROTEIN"/>
    <property type="match status" value="1"/>
</dbReference>
<keyword evidence="1" id="KW-0732">Signal</keyword>
<reference evidence="2" key="1">
    <citation type="submission" date="2022-09" db="EMBL/GenBank/DDBJ databases">
        <title>Culturomic study of gut microbiota in children with autism spectrum disorder.</title>
        <authorList>
            <person name="Efimov B.A."/>
            <person name="Chaplin A.V."/>
            <person name="Sokolova S.R."/>
            <person name="Pikina A.P."/>
            <person name="Korzhanova M."/>
            <person name="Belova V."/>
            <person name="Korostin D."/>
        </authorList>
    </citation>
    <scope>NUCLEOTIDE SEQUENCE</scope>
    <source>
        <strain evidence="2">ASD5510</strain>
    </source>
</reference>
<dbReference type="Gene3D" id="2.60.40.10">
    <property type="entry name" value="Immunoglobulins"/>
    <property type="match status" value="3"/>
</dbReference>
<dbReference type="SUPFAM" id="SSF49265">
    <property type="entry name" value="Fibronectin type III"/>
    <property type="match status" value="2"/>
</dbReference>
<dbReference type="AlphaFoldDB" id="A0A9J6QYK0"/>
<dbReference type="Proteomes" id="UP001065549">
    <property type="component" value="Unassembled WGS sequence"/>
</dbReference>
<dbReference type="InterPro" id="IPR053139">
    <property type="entry name" value="Surface_bspA-like"/>
</dbReference>
<dbReference type="InterPro" id="IPR036116">
    <property type="entry name" value="FN3_sf"/>
</dbReference>
<accession>A0A9J6QYK0</accession>
<evidence type="ECO:0000256" key="1">
    <source>
        <dbReference type="SAM" id="SignalP"/>
    </source>
</evidence>
<dbReference type="InterPro" id="IPR026906">
    <property type="entry name" value="LRR_5"/>
</dbReference>
<sequence>MKRLNVSFIGVFLFSILMFFALGTSSADAAEKTLIPVEGGSIYFDRNSGAIVDCDKGVTKAVVPAEVEGSAVTSIGERAFSDCAALEQVELPDSITAIESAAFIRCANLKTINWPQNLETIGNHAFWGCAMETETLPESVSDIGRGAFYKCKNLKKVVLPSNLKEIPPMCFSDCDLLAEVVIENEVQSVGEGAFQFCKSLKEVILPESTKKLGRIAFSGCRDLEKIVLPQQMEQWDEMVFQGCESLMKMNIPEGIEAIDQFSFYGCKNLTEVTVHEGAKSIAYNAFGFCDKLRIITLPQSLREVDESAFSGMDYNVFTVYGYRWTPAEMITWKFVNLGTVWTVNSLTGYQDRNGTVNLKWDKQTDAKGYAVYRKEKNGAYEKVGETVRTSYNDLSIALGTIYNYQVRPYRDSGTRRIEGDDSKGVTVVVKDFTGNQIPPWEYTAAEAERSKYAPKQIQIDTQGAKAVKLAWTSDTAQNHFYVYRSSSTNGKYTYVGQYLNGYKNAQWTDKKVKAGQTYYYRIKPAVESKWSKPVKAKAVPKRPLLKTKGLRGKKAKLSWKKVSGADGYFVYRAEKQNGKYKKIKTIKGNKTSFTDYKLKKKRYYYKVKAYDKIGKKSYTSSYSNVCQVKRTSKKGTYK</sequence>
<organism evidence="2 3">
    <name type="scientific">Hominibacterium faecale</name>
    <dbReference type="NCBI Taxonomy" id="2839743"/>
    <lineage>
        <taxon>Bacteria</taxon>
        <taxon>Bacillati</taxon>
        <taxon>Bacillota</taxon>
        <taxon>Clostridia</taxon>
        <taxon>Peptostreptococcales</taxon>
        <taxon>Anaerovoracaceae</taxon>
        <taxon>Hominibacterium</taxon>
    </lineage>
</organism>
<name>A0A9J6QYK0_9FIRM</name>
<dbReference type="InterPro" id="IPR032675">
    <property type="entry name" value="LRR_dom_sf"/>
</dbReference>
<dbReference type="PANTHER" id="PTHR45661">
    <property type="entry name" value="SURFACE ANTIGEN"/>
    <property type="match status" value="1"/>
</dbReference>
<evidence type="ECO:0000313" key="3">
    <source>
        <dbReference type="Proteomes" id="UP001065549"/>
    </source>
</evidence>
<dbReference type="SUPFAM" id="SSF52058">
    <property type="entry name" value="L domain-like"/>
    <property type="match status" value="1"/>
</dbReference>
<gene>
    <name evidence="2" type="ORF">OBO34_19955</name>
</gene>
<dbReference type="Pfam" id="PF13306">
    <property type="entry name" value="LRR_5"/>
    <property type="match status" value="1"/>
</dbReference>